<keyword evidence="2" id="KW-1133">Transmembrane helix</keyword>
<name>A0AAV5UVG9_9BILA</name>
<accession>A0AAV5UVG9</accession>
<feature type="non-terminal residue" evidence="3">
    <location>
        <position position="1"/>
    </location>
</feature>
<keyword evidence="2" id="KW-0472">Membrane</keyword>
<evidence type="ECO:0008006" key="5">
    <source>
        <dbReference type="Google" id="ProtNLM"/>
    </source>
</evidence>
<sequence length="141" mass="17148">LVIFNFTQGYLILLLYNIRELRKLRKRRDPDFDRYSLCRMYQLRENVVIMKMLLKIFAPSFIFALPAFLFYGVAYILPSTEYYNYISSMLFAFLDLWIALSCLNAQLIFPFFDYRFRRSANKISLFRIFLKIRERRSSRAK</sequence>
<feature type="transmembrane region" description="Helical" evidence="2">
    <location>
        <begin position="52"/>
        <end position="77"/>
    </location>
</feature>
<evidence type="ECO:0000313" key="4">
    <source>
        <dbReference type="Proteomes" id="UP001432322"/>
    </source>
</evidence>
<dbReference type="Proteomes" id="UP001432322">
    <property type="component" value="Unassembled WGS sequence"/>
</dbReference>
<feature type="transmembrane region" description="Helical" evidence="2">
    <location>
        <begin position="89"/>
        <end position="112"/>
    </location>
</feature>
<protein>
    <recommendedName>
        <fullName evidence="5">G protein-coupled receptor</fullName>
    </recommendedName>
</protein>
<dbReference type="InterPro" id="IPR004151">
    <property type="entry name" value="7TM_GPCR_serpentine_rcpt_Sre"/>
</dbReference>
<dbReference type="Pfam" id="PF03125">
    <property type="entry name" value="Sre"/>
    <property type="match status" value="1"/>
</dbReference>
<dbReference type="GO" id="GO:0016020">
    <property type="term" value="C:membrane"/>
    <property type="evidence" value="ECO:0007669"/>
    <property type="project" value="InterPro"/>
</dbReference>
<gene>
    <name evidence="3" type="ORF">PFISCL1PPCAC_2578</name>
</gene>
<proteinExistence type="inferred from homology"/>
<reference evidence="3" key="1">
    <citation type="submission" date="2023-10" db="EMBL/GenBank/DDBJ databases">
        <title>Genome assembly of Pristionchus species.</title>
        <authorList>
            <person name="Yoshida K."/>
            <person name="Sommer R.J."/>
        </authorList>
    </citation>
    <scope>NUCLEOTIDE SEQUENCE</scope>
    <source>
        <strain evidence="3">RS5133</strain>
    </source>
</reference>
<dbReference type="EMBL" id="BTSY01000001">
    <property type="protein sequence ID" value="GMT11281.1"/>
    <property type="molecule type" value="Genomic_DNA"/>
</dbReference>
<dbReference type="InterPro" id="IPR052860">
    <property type="entry name" value="NRL-GPCR1"/>
</dbReference>
<dbReference type="GO" id="GO:0007606">
    <property type="term" value="P:sensory perception of chemical stimulus"/>
    <property type="evidence" value="ECO:0007669"/>
    <property type="project" value="InterPro"/>
</dbReference>
<dbReference type="PANTHER" id="PTHR47521:SF7">
    <property type="entry name" value="SERPENTINE RECEPTOR CLASS EPSILON-6"/>
    <property type="match status" value="1"/>
</dbReference>
<dbReference type="AlphaFoldDB" id="A0AAV5UVG9"/>
<keyword evidence="2" id="KW-0812">Transmembrane</keyword>
<dbReference type="PANTHER" id="PTHR47521">
    <property type="entry name" value="SERPENTINE RECEPTOR, CLASS E (EPSILON)-RELATED"/>
    <property type="match status" value="1"/>
</dbReference>
<evidence type="ECO:0000313" key="3">
    <source>
        <dbReference type="EMBL" id="GMT11281.1"/>
    </source>
</evidence>
<feature type="non-terminal residue" evidence="3">
    <location>
        <position position="141"/>
    </location>
</feature>
<keyword evidence="4" id="KW-1185">Reference proteome</keyword>
<evidence type="ECO:0000256" key="2">
    <source>
        <dbReference type="SAM" id="Phobius"/>
    </source>
</evidence>
<comment type="similarity">
    <text evidence="1">Belongs to the nematode receptor-like protein sre family.</text>
</comment>
<evidence type="ECO:0000256" key="1">
    <source>
        <dbReference type="ARBA" id="ARBA00006803"/>
    </source>
</evidence>
<organism evidence="3 4">
    <name type="scientific">Pristionchus fissidentatus</name>
    <dbReference type="NCBI Taxonomy" id="1538716"/>
    <lineage>
        <taxon>Eukaryota</taxon>
        <taxon>Metazoa</taxon>
        <taxon>Ecdysozoa</taxon>
        <taxon>Nematoda</taxon>
        <taxon>Chromadorea</taxon>
        <taxon>Rhabditida</taxon>
        <taxon>Rhabditina</taxon>
        <taxon>Diplogasteromorpha</taxon>
        <taxon>Diplogasteroidea</taxon>
        <taxon>Neodiplogasteridae</taxon>
        <taxon>Pristionchus</taxon>
    </lineage>
</organism>
<comment type="caution">
    <text evidence="3">The sequence shown here is derived from an EMBL/GenBank/DDBJ whole genome shotgun (WGS) entry which is preliminary data.</text>
</comment>